<dbReference type="Pfam" id="PF09837">
    <property type="entry name" value="DUF2064"/>
    <property type="match status" value="1"/>
</dbReference>
<evidence type="ECO:0000313" key="1">
    <source>
        <dbReference type="EMBL" id="MBD3327137.1"/>
    </source>
</evidence>
<dbReference type="PANTHER" id="PTHR36529:SF1">
    <property type="entry name" value="GLYCOSYLTRANSFERASE"/>
    <property type="match status" value="1"/>
</dbReference>
<dbReference type="Gene3D" id="3.90.550.10">
    <property type="entry name" value="Spore Coat Polysaccharide Biosynthesis Protein SpsA, Chain A"/>
    <property type="match status" value="1"/>
</dbReference>
<dbReference type="InterPro" id="IPR029044">
    <property type="entry name" value="Nucleotide-diphossugar_trans"/>
</dbReference>
<dbReference type="NCBIfam" id="TIGR04282">
    <property type="entry name" value="glyco_like_cofC"/>
    <property type="match status" value="1"/>
</dbReference>
<organism evidence="1 2">
    <name type="scientific">candidate division KSB3 bacterium</name>
    <dbReference type="NCBI Taxonomy" id="2044937"/>
    <lineage>
        <taxon>Bacteria</taxon>
        <taxon>candidate division KSB3</taxon>
    </lineage>
</organism>
<reference evidence="1" key="1">
    <citation type="submission" date="2019-11" db="EMBL/GenBank/DDBJ databases">
        <title>Microbial mats filling the niche in hypersaline microbial mats.</title>
        <authorList>
            <person name="Wong H.L."/>
            <person name="Macleod F.I."/>
            <person name="White R.A. III"/>
            <person name="Burns B.P."/>
        </authorList>
    </citation>
    <scope>NUCLEOTIDE SEQUENCE</scope>
    <source>
        <strain evidence="1">Rbin_158</strain>
    </source>
</reference>
<dbReference type="EMBL" id="WJJP01000692">
    <property type="protein sequence ID" value="MBD3327137.1"/>
    <property type="molecule type" value="Genomic_DNA"/>
</dbReference>
<comment type="caution">
    <text evidence="1">The sequence shown here is derived from an EMBL/GenBank/DDBJ whole genome shotgun (WGS) entry which is preliminary data.</text>
</comment>
<dbReference type="SUPFAM" id="SSF53448">
    <property type="entry name" value="Nucleotide-diphospho-sugar transferases"/>
    <property type="match status" value="1"/>
</dbReference>
<evidence type="ECO:0000313" key="2">
    <source>
        <dbReference type="Proteomes" id="UP000649604"/>
    </source>
</evidence>
<dbReference type="PANTHER" id="PTHR36529">
    <property type="entry name" value="SLL1095 PROTEIN"/>
    <property type="match status" value="1"/>
</dbReference>
<accession>A0A9D5JZI3</accession>
<sequence>MTRQACLLFYLKFPERGKVKTRLARDIGDEHAVELYCCFIRDMLETLAQIPQQICLCYAPQTAEPRFRRWLEGDFVYLPQHGNNLGERMGNSFQGAFRLGFERVVLIGSDLPDLPAQYVEMAFERLESYKSVIGPSGDGGYYLLGFRRETFVPEVFQDIGWSQSSVYEETLTKLTRHGTDFLALPVWHDIDNLSELHQWYSRQQVQQGGTSRAVRTHAYVHHHLQAYILERC</sequence>
<proteinExistence type="predicted"/>
<gene>
    <name evidence="1" type="ORF">GF339_21295</name>
</gene>
<dbReference type="InterPro" id="IPR018641">
    <property type="entry name" value="Trfase_1_rSAM/seldom-assoc"/>
</dbReference>
<name>A0A9D5JZI3_9BACT</name>
<dbReference type="Proteomes" id="UP000649604">
    <property type="component" value="Unassembled WGS sequence"/>
</dbReference>
<protein>
    <submittedName>
        <fullName evidence="1">DUF2064 domain-containing protein</fullName>
    </submittedName>
</protein>
<dbReference type="AlphaFoldDB" id="A0A9D5JZI3"/>